<protein>
    <submittedName>
        <fullName evidence="1">Uncharacterized protein</fullName>
    </submittedName>
</protein>
<gene>
    <name evidence="1" type="ORF">CTEN0397_LOCUS7768</name>
</gene>
<organism evidence="1">
    <name type="scientific">Cyclophora tenuis</name>
    <name type="common">Marine diatom</name>
    <dbReference type="NCBI Taxonomy" id="216820"/>
    <lineage>
        <taxon>Eukaryota</taxon>
        <taxon>Sar</taxon>
        <taxon>Stramenopiles</taxon>
        <taxon>Ochrophyta</taxon>
        <taxon>Bacillariophyta</taxon>
        <taxon>Fragilariophyceae</taxon>
        <taxon>Fragilariophycidae</taxon>
        <taxon>Cyclophorales</taxon>
        <taxon>Cyclophoraceae</taxon>
        <taxon>Cyclophora</taxon>
    </lineage>
</organism>
<reference evidence="1" key="1">
    <citation type="submission" date="2021-01" db="EMBL/GenBank/DDBJ databases">
        <authorList>
            <person name="Corre E."/>
            <person name="Pelletier E."/>
            <person name="Niang G."/>
            <person name="Scheremetjew M."/>
            <person name="Finn R."/>
            <person name="Kale V."/>
            <person name="Holt S."/>
            <person name="Cochrane G."/>
            <person name="Meng A."/>
            <person name="Brown T."/>
            <person name="Cohen L."/>
        </authorList>
    </citation>
    <scope>NUCLEOTIDE SEQUENCE</scope>
    <source>
        <strain evidence="1">ECT3854</strain>
    </source>
</reference>
<sequence length="374" mass="42858">MSLSILNAGYKISSVAQNFVFDSNNISDCQASDIWYRHEMYRFFGKIPKLEELHFFKTSRFVPRDIANELGYSGKRVFHEEKPFWDAENREIALGGRSIMRYMDQSRHSVYVVVVAEKCEPIDWVYNYFANVHVKEFTIISPCRRDMHNSFSSTKVLNTPGISIDFVYSTLIREMVERKVHREDDIFFFMRGFAAEREVFRAEEVVNAADVRGFGCQQKPYCSSPCRSIYQPTALHLPDDWSAFSLQHKEGQKQTLGMWISEIGAVVPRALVPVCYGKSFAFRIKELSNHDPQVWRNLESSLANVSIPVANFAERSWAMLLSPPLAAEVNVALLGHAVSVLGRNGRDTTMDTSVLKVQSEMKGMLLWNRSGRSY</sequence>
<evidence type="ECO:0000313" key="1">
    <source>
        <dbReference type="EMBL" id="CAD8936721.1"/>
    </source>
</evidence>
<dbReference type="EMBL" id="HBFW01012073">
    <property type="protein sequence ID" value="CAD8936721.1"/>
    <property type="molecule type" value="Transcribed_RNA"/>
</dbReference>
<dbReference type="AlphaFoldDB" id="A0A7S1D3C4"/>
<name>A0A7S1D3C4_CYCTE</name>
<accession>A0A7S1D3C4</accession>
<proteinExistence type="predicted"/>